<proteinExistence type="predicted"/>
<evidence type="ECO:0000313" key="1">
    <source>
        <dbReference type="EMBL" id="ASJ79976.1"/>
    </source>
</evidence>
<protein>
    <submittedName>
        <fullName evidence="1">Uncharacterized protein</fullName>
    </submittedName>
</protein>
<reference evidence="1 2" key="1">
    <citation type="submission" date="2017-04" db="EMBL/GenBank/DDBJ databases">
        <title>Propionibacterium acnes-specific bacteriophage PacnesP2 genome sequence.</title>
        <authorList>
            <person name="Song H."/>
            <person name="Lee W.-J."/>
            <person name="Kim S."/>
            <person name="Kim J."/>
        </authorList>
    </citation>
    <scope>NUCLEOTIDE SEQUENCE [LARGE SCALE GENOMIC DNA]</scope>
</reference>
<sequence length="50" mass="5913">MMEHSLDRLRPVFHLVAKIIDTNSWLKHHNRLAVRKTSHIISPTKGQRSR</sequence>
<dbReference type="Proteomes" id="UP000223222">
    <property type="component" value="Segment"/>
</dbReference>
<dbReference type="EMBL" id="KY926793">
    <property type="protein sequence ID" value="ASJ79976.1"/>
    <property type="molecule type" value="Genomic_DNA"/>
</dbReference>
<accession>A0A220NT19</accession>
<evidence type="ECO:0000313" key="2">
    <source>
        <dbReference type="Proteomes" id="UP000223222"/>
    </source>
</evidence>
<organism evidence="1 2">
    <name type="scientific">Propionibacterium phage PacnesP2</name>
    <dbReference type="NCBI Taxonomy" id="1983621"/>
    <lineage>
        <taxon>Viruses</taxon>
        <taxon>Duplodnaviria</taxon>
        <taxon>Heunggongvirae</taxon>
        <taxon>Uroviricota</taxon>
        <taxon>Caudoviricetes</taxon>
        <taxon>Pahexavirus</taxon>
        <taxon>Pahexavirus pacnes201215</taxon>
    </lineage>
</organism>
<name>A0A220NT19_9CAUD</name>